<dbReference type="InterPro" id="IPR050312">
    <property type="entry name" value="IolE/XylAMocC-like"/>
</dbReference>
<dbReference type="GO" id="GO:0016853">
    <property type="term" value="F:isomerase activity"/>
    <property type="evidence" value="ECO:0007669"/>
    <property type="project" value="UniProtKB-KW"/>
</dbReference>
<comment type="caution">
    <text evidence="2">The sequence shown here is derived from an EMBL/GenBank/DDBJ whole genome shotgun (WGS) entry which is preliminary data.</text>
</comment>
<gene>
    <name evidence="2" type="ORF">ACFPYJ_14760</name>
</gene>
<dbReference type="Proteomes" id="UP001596047">
    <property type="component" value="Unassembled WGS sequence"/>
</dbReference>
<dbReference type="RefSeq" id="WP_379188922.1">
    <property type="nucleotide sequence ID" value="NZ_JBHSOW010000049.1"/>
</dbReference>
<proteinExistence type="predicted"/>
<sequence length="333" mass="37730">MRFGLTAYGTVYHMGIHSGSNRVCITAKEQIDLAEAYGLQGVEIPLDLLAKCDPGEVADYARQKDMFINVAAGGFDPVTLKKALQLARQAGAITLRTVVGGAKFGGDRRHMEGSWQPFLQQILRAFEETAETAEKTGVNLTVENHQDLASEELLWLCETIGSHRFGITLDTGNPLATAEHPADFYRSVAPYVKNVHLKDYTIYWSEEGYRLVRCPLGQGVIDFPDLFRLMGETNPQVTMSVEHGWLEARHVRVLQEDFWTEYPPRTARQLTRLLRFVEDRARHKGDWRTPFERAQTPDEIAKYEMEEMDIGMAYLTNQIRKLGTRSESNMTQG</sequence>
<dbReference type="InterPro" id="IPR013022">
    <property type="entry name" value="Xyl_isomerase-like_TIM-brl"/>
</dbReference>
<reference evidence="3" key="1">
    <citation type="journal article" date="2019" name="Int. J. Syst. Evol. Microbiol.">
        <title>The Global Catalogue of Microorganisms (GCM) 10K type strain sequencing project: providing services to taxonomists for standard genome sequencing and annotation.</title>
        <authorList>
            <consortium name="The Broad Institute Genomics Platform"/>
            <consortium name="The Broad Institute Genome Sequencing Center for Infectious Disease"/>
            <person name="Wu L."/>
            <person name="Ma J."/>
        </authorList>
    </citation>
    <scope>NUCLEOTIDE SEQUENCE [LARGE SCALE GENOMIC DNA]</scope>
    <source>
        <strain evidence="3">CGMCC 1.3240</strain>
    </source>
</reference>
<keyword evidence="3" id="KW-1185">Reference proteome</keyword>
<dbReference type="Gene3D" id="3.20.20.150">
    <property type="entry name" value="Divalent-metal-dependent TIM barrel enzymes"/>
    <property type="match status" value="1"/>
</dbReference>
<dbReference type="InterPro" id="IPR036237">
    <property type="entry name" value="Xyl_isomerase-like_sf"/>
</dbReference>
<feature type="domain" description="Xylose isomerase-like TIM barrel" evidence="1">
    <location>
        <begin position="80"/>
        <end position="244"/>
    </location>
</feature>
<dbReference type="Pfam" id="PF01261">
    <property type="entry name" value="AP_endonuc_2"/>
    <property type="match status" value="1"/>
</dbReference>
<dbReference type="PANTHER" id="PTHR12110:SF53">
    <property type="entry name" value="BLR5974 PROTEIN"/>
    <property type="match status" value="1"/>
</dbReference>
<protein>
    <submittedName>
        <fullName evidence="2">Sugar phosphate isomerase/epimerase family protein</fullName>
    </submittedName>
</protein>
<accession>A0ABW0VWX4</accession>
<evidence type="ECO:0000313" key="3">
    <source>
        <dbReference type="Proteomes" id="UP001596047"/>
    </source>
</evidence>
<name>A0ABW0VWX4_9BACL</name>
<dbReference type="PANTHER" id="PTHR12110">
    <property type="entry name" value="HYDROXYPYRUVATE ISOMERASE"/>
    <property type="match status" value="1"/>
</dbReference>
<keyword evidence="2" id="KW-0413">Isomerase</keyword>
<evidence type="ECO:0000313" key="2">
    <source>
        <dbReference type="EMBL" id="MFC5650368.1"/>
    </source>
</evidence>
<organism evidence="2 3">
    <name type="scientific">Paenibacillus solisilvae</name>
    <dbReference type="NCBI Taxonomy" id="2486751"/>
    <lineage>
        <taxon>Bacteria</taxon>
        <taxon>Bacillati</taxon>
        <taxon>Bacillota</taxon>
        <taxon>Bacilli</taxon>
        <taxon>Bacillales</taxon>
        <taxon>Paenibacillaceae</taxon>
        <taxon>Paenibacillus</taxon>
    </lineage>
</organism>
<dbReference type="SUPFAM" id="SSF51658">
    <property type="entry name" value="Xylose isomerase-like"/>
    <property type="match status" value="1"/>
</dbReference>
<dbReference type="EMBL" id="JBHSOW010000049">
    <property type="protein sequence ID" value="MFC5650368.1"/>
    <property type="molecule type" value="Genomic_DNA"/>
</dbReference>
<evidence type="ECO:0000259" key="1">
    <source>
        <dbReference type="Pfam" id="PF01261"/>
    </source>
</evidence>